<dbReference type="InterPro" id="IPR015797">
    <property type="entry name" value="NUDIX_hydrolase-like_dom_sf"/>
</dbReference>
<keyword evidence="4" id="KW-0413">Isomerase</keyword>
<dbReference type="EMBL" id="CM001475">
    <property type="protein sequence ID" value="EIC28964.1"/>
    <property type="molecule type" value="Genomic_DNA"/>
</dbReference>
<dbReference type="GO" id="GO:0016853">
    <property type="term" value="F:isomerase activity"/>
    <property type="evidence" value="ECO:0007669"/>
    <property type="project" value="UniProtKB-KW"/>
</dbReference>
<organism evidence="4 5">
    <name type="scientific">Methylomicrobium album BG8</name>
    <dbReference type="NCBI Taxonomy" id="686340"/>
    <lineage>
        <taxon>Bacteria</taxon>
        <taxon>Pseudomonadati</taxon>
        <taxon>Pseudomonadota</taxon>
        <taxon>Gammaproteobacteria</taxon>
        <taxon>Methylococcales</taxon>
        <taxon>Methylococcaceae</taxon>
        <taxon>Methylomicrobium</taxon>
    </lineage>
</organism>
<dbReference type="eggNOG" id="COG1443">
    <property type="taxonomic scope" value="Bacteria"/>
</dbReference>
<evidence type="ECO:0000259" key="3">
    <source>
        <dbReference type="PROSITE" id="PS51462"/>
    </source>
</evidence>
<reference evidence="4 5" key="1">
    <citation type="journal article" date="2013" name="Genome Announc.">
        <title>Genome Sequence of the Obligate Gammaproteobacterial Methanotroph Methylomicrobium album Strain BG8.</title>
        <authorList>
            <person name="Kits K.D."/>
            <person name="Kalyuzhnaya M.G."/>
            <person name="Klotz M.G."/>
            <person name="Jetten M.S."/>
            <person name="Op den Camp H.J."/>
            <person name="Vuilleumier S."/>
            <person name="Bringel F."/>
            <person name="Dispirito A.A."/>
            <person name="Murrell J.C."/>
            <person name="Bruce D."/>
            <person name="Cheng J.F."/>
            <person name="Copeland A."/>
            <person name="Goodwin L."/>
            <person name="Hauser L."/>
            <person name="Lajus A."/>
            <person name="Land M.L."/>
            <person name="Lapidus A."/>
            <person name="Lucas S."/>
            <person name="Medigue C."/>
            <person name="Pitluck S."/>
            <person name="Woyke T."/>
            <person name="Zeytun A."/>
            <person name="Stein L.Y."/>
        </authorList>
    </citation>
    <scope>NUCLEOTIDE SEQUENCE [LARGE SCALE GENOMIC DNA]</scope>
    <source>
        <strain evidence="4 5">BG8</strain>
    </source>
</reference>
<dbReference type="SUPFAM" id="SSF55811">
    <property type="entry name" value="Nudix"/>
    <property type="match status" value="1"/>
</dbReference>
<feature type="domain" description="Nudix hydrolase" evidence="3">
    <location>
        <begin position="33"/>
        <end position="162"/>
    </location>
</feature>
<dbReference type="STRING" id="686340.Metal_1153"/>
<dbReference type="CDD" id="cd04692">
    <property type="entry name" value="NUDIX_Hydrolase"/>
    <property type="match status" value="1"/>
</dbReference>
<dbReference type="InterPro" id="IPR020084">
    <property type="entry name" value="NUDIX_hydrolase_CS"/>
</dbReference>
<keyword evidence="2" id="KW-0378">Hydrolase</keyword>
<dbReference type="Pfam" id="PF00293">
    <property type="entry name" value="NUDIX"/>
    <property type="match status" value="1"/>
</dbReference>
<dbReference type="PROSITE" id="PS51462">
    <property type="entry name" value="NUDIX"/>
    <property type="match status" value="1"/>
</dbReference>
<dbReference type="Proteomes" id="UP000005090">
    <property type="component" value="Chromosome"/>
</dbReference>
<accession>H8GHY0</accession>
<dbReference type="HOGENOM" id="CLU_060552_3_1_6"/>
<protein>
    <submittedName>
        <fullName evidence="4">Isopentenyldiphosphate isomerase</fullName>
    </submittedName>
</protein>
<dbReference type="PANTHER" id="PTHR10885">
    <property type="entry name" value="ISOPENTENYL-DIPHOSPHATE DELTA-ISOMERASE"/>
    <property type="match status" value="1"/>
</dbReference>
<evidence type="ECO:0000256" key="2">
    <source>
        <dbReference type="ARBA" id="ARBA00022801"/>
    </source>
</evidence>
<evidence type="ECO:0000256" key="1">
    <source>
        <dbReference type="ARBA" id="ARBA00001946"/>
    </source>
</evidence>
<dbReference type="Gene3D" id="3.90.79.10">
    <property type="entry name" value="Nucleoside Triphosphate Pyrophosphohydrolase"/>
    <property type="match status" value="1"/>
</dbReference>
<dbReference type="AlphaFoldDB" id="H8GHY0"/>
<keyword evidence="5" id="KW-1185">Reference proteome</keyword>
<dbReference type="RefSeq" id="WP_005370466.1">
    <property type="nucleotide sequence ID" value="NZ_CM001475.1"/>
</dbReference>
<evidence type="ECO:0000313" key="5">
    <source>
        <dbReference type="Proteomes" id="UP000005090"/>
    </source>
</evidence>
<dbReference type="GO" id="GO:0016787">
    <property type="term" value="F:hydrolase activity"/>
    <property type="evidence" value="ECO:0007669"/>
    <property type="project" value="UniProtKB-KW"/>
</dbReference>
<evidence type="ECO:0000313" key="4">
    <source>
        <dbReference type="EMBL" id="EIC28964.1"/>
    </source>
</evidence>
<dbReference type="PANTHER" id="PTHR10885:SF0">
    <property type="entry name" value="ISOPENTENYL-DIPHOSPHATE DELTA-ISOMERASE"/>
    <property type="match status" value="1"/>
</dbReference>
<name>H8GHY0_METAL</name>
<comment type="cofactor">
    <cofactor evidence="1">
        <name>Mg(2+)</name>
        <dbReference type="ChEBI" id="CHEBI:18420"/>
    </cofactor>
</comment>
<gene>
    <name evidence="4" type="ORF">Metal_1153</name>
</gene>
<sequence>MKPLPHQELLAVVDENDSVIGTSPRHLVHTSLMRHRAVHILVFDDSGRLFLQKRSMLKDLNPGLWDTSAAGHVDAGEDYNSCAVRELREELGVEHRGPLTPVFKMPPTAENGMEFVQVYRVTHNGPFALAADEIDEGGWFAPDEVDARVKADDQNLTPTFKMLWRQWLWDSFTVS</sequence>
<proteinExistence type="predicted"/>
<dbReference type="PROSITE" id="PS00893">
    <property type="entry name" value="NUDIX_BOX"/>
    <property type="match status" value="1"/>
</dbReference>
<dbReference type="InterPro" id="IPR000086">
    <property type="entry name" value="NUDIX_hydrolase_dom"/>
</dbReference>